<accession>A0A976XK41</accession>
<reference evidence="2" key="1">
    <citation type="submission" date="2022-07" db="EMBL/GenBank/DDBJ databases">
        <title>Evaluation of T. orientalis genome assembly methods using nanopore sequencing and analysis of variation between genomes.</title>
        <authorList>
            <person name="Yam J."/>
            <person name="Micallef M.L."/>
            <person name="Liu M."/>
            <person name="Djordjevic S.P."/>
            <person name="Bogema D.R."/>
            <person name="Jenkins C."/>
        </authorList>
    </citation>
    <scope>NUCLEOTIDE SEQUENCE</scope>
    <source>
        <strain evidence="2">Goon Nure</strain>
    </source>
</reference>
<protein>
    <submittedName>
        <fullName evidence="2">Uncharacterized protein</fullName>
    </submittedName>
</protein>
<dbReference type="Proteomes" id="UP000244811">
    <property type="component" value="Chromosome 4"/>
</dbReference>
<dbReference type="AlphaFoldDB" id="A0A976XK41"/>
<feature type="compositionally biased region" description="Basic and acidic residues" evidence="1">
    <location>
        <begin position="97"/>
        <end position="113"/>
    </location>
</feature>
<organism evidence="2 3">
    <name type="scientific">Theileria orientalis</name>
    <dbReference type="NCBI Taxonomy" id="68886"/>
    <lineage>
        <taxon>Eukaryota</taxon>
        <taxon>Sar</taxon>
        <taxon>Alveolata</taxon>
        <taxon>Apicomplexa</taxon>
        <taxon>Aconoidasida</taxon>
        <taxon>Piroplasmida</taxon>
        <taxon>Theileriidae</taxon>
        <taxon>Theileria</taxon>
    </lineage>
</organism>
<feature type="region of interest" description="Disordered" evidence="1">
    <location>
        <begin position="89"/>
        <end position="113"/>
    </location>
</feature>
<dbReference type="EMBL" id="CP056072">
    <property type="protein sequence ID" value="UVC50235.1"/>
    <property type="molecule type" value="Genomic_DNA"/>
</dbReference>
<sequence>MKDFLNRILGDSYNFNKLDRVLELKLVDIQEKYESHQKVEDLLNFREELSSVRELLLSEDLCKIYKSCKITSFLLSYSFLHHRTLIHQSSSSNVPSDDTHRGSKEERHNSSREDRVYRISDEWNKLIGELTNAALDSTSSHIDNTLVNSHLVALLHDLALYLTHKQFNRTYKTLLTSLYGGVIKFSNSLSSGGKLGELNHKLNEVILTILSYYHSTNQLQNEHINQIDKLCNTNSNSSFNRVPTVSDSTYKGEKNWLNGAYDLILKVNKNYLSSHLNNLDSVNVSFLTYALSVAASSGSTTSGGEVTDLNLFNIYQLIIKLIRGMDTNTNISTANATSTTLETSYKAVQLFDLLSSVVGLLNRDLVLLHLNKVAEIVNLLFQYVIIPIFTFRSRFILENYSGRLLELVKRVNGYCVNFSSLINFQLLADLVESGTCITAPEDTQDIHKIPIDSFRLFVYLIDNRRLESLVDRLMYDDRINSVFFDQYVSNILTQSSEYDHSLLLRVYGVVKKTGNNRLMGQLQFLLSH</sequence>
<evidence type="ECO:0000256" key="1">
    <source>
        <dbReference type="SAM" id="MobiDB-lite"/>
    </source>
</evidence>
<evidence type="ECO:0000313" key="2">
    <source>
        <dbReference type="EMBL" id="UVC50235.1"/>
    </source>
</evidence>
<name>A0A976XK41_THEOR</name>
<gene>
    <name evidence="2" type="ORF">MACK_004110</name>
</gene>
<evidence type="ECO:0000313" key="3">
    <source>
        <dbReference type="Proteomes" id="UP000244811"/>
    </source>
</evidence>
<proteinExistence type="predicted"/>